<dbReference type="Proteomes" id="UP000077164">
    <property type="component" value="Unassembled WGS sequence"/>
</dbReference>
<evidence type="ECO:0000313" key="1">
    <source>
        <dbReference type="EMBL" id="OAB29664.1"/>
    </source>
</evidence>
<sequence>MKSSLFTKEEILYTYRKVKRELYNEKEYIILEDIVQFEENLFENIDYLFDLLNGGSDELLNIFLDNINHIGTSNFIFKKVKFASTGNFKVKKTIENLNRKLFNFDSNEKADSIEFRYISHISIFFQIIGGLWINRIGYKLDKCFPENVYGCRLKKFDDELDLPYYKQNHSLYKPYFNDYRKWQNDLFDKIESLENKDIVVITSDLKKYYHLIEIEYLQKKVETLIELNIKDLTKQDKFLNDLVFTMLKKFNEANNADYKDFYDGENINFKNFGLPLTLNVSRVLANIYLLDFDKDVIQNVRPIYYGRYVDDMIIAVEYNSEKDNLEFEKVISSLKEFKLDKKGELKNLKGKSFKLSFNSDKENIFLFNNTKDKVELNNLRKSINKSSSEWKFLPDTSEYDENSDLDLFQSINKQCDEVNSLRKSEGLILKRNKFIKEILSFESDIKNYEKPVWQIRLNNFLNITYDFIYDIQNFIDLNKYVPRIFGLIIHSSNDELIKKYFAELNLVFGVLEKNTKKENNNKFKKAKDFVYRKIYENLICSNCLYKVDSKYALELLSYEIHYNENFEYNVKRYFNTDLHSIPFKNCYFKYEEYAKYISSNLQEAGFEDLTNIFFNENLKNFISSNIQSTNCGCEEGNCDDYCHKIFESTGFYFFTRRITLLELSVAFKNKVIFDQDNFSRLAKQYYHRFFINTNPKGDQYNRIDFIEAKSQNNPKVCNTHFLTRNESFDARIRQLIEPDKSRFDRLKKIVNNLIRNSNDIDYVVFHELALPRHLYVQIAEKLGFVGINLISGLEYKINESRKEVDNQLVYVLNTGNKTRGSIALYQSKMIGAVHENTEIFNLANFKIESLYKEKLIIKHNGFIFSGLVCNDLLDINNRCSLRGNIDALFVIAWNQDLETYQHLVKSASLDIHCFVSLCNNKSYGDTRIRAPYKDEWKRDMQKIHGGILDNFMISELPIYELRDYQSNNVPPNKPFKPFPTGFIISLERKRK</sequence>
<dbReference type="RefSeq" id="WP_066076742.1">
    <property type="nucleotide sequence ID" value="NZ_FRDK01000007.1"/>
</dbReference>
<name>A0A167YQ80_9FLAO</name>
<evidence type="ECO:0000313" key="2">
    <source>
        <dbReference type="Proteomes" id="UP000077164"/>
    </source>
</evidence>
<accession>A0A167YQ80</accession>
<dbReference type="STRING" id="249352.SAMN05444395_1075"/>
<gene>
    <name evidence="1" type="ORF">FBFR_02755</name>
</gene>
<evidence type="ECO:0008006" key="3">
    <source>
        <dbReference type="Google" id="ProtNLM"/>
    </source>
</evidence>
<comment type="caution">
    <text evidence="1">The sequence shown here is derived from an EMBL/GenBank/DDBJ whole genome shotgun (WGS) entry which is preliminary data.</text>
</comment>
<reference evidence="1 2" key="1">
    <citation type="submission" date="2016-03" db="EMBL/GenBank/DDBJ databases">
        <title>Draft genome sequence of Flavobacterium fryxellicola DSM 16209.</title>
        <authorList>
            <person name="Shin S.-K."/>
            <person name="Yi H."/>
        </authorList>
    </citation>
    <scope>NUCLEOTIDE SEQUENCE [LARGE SCALE GENOMIC DNA]</scope>
    <source>
        <strain evidence="1 2">DSM 16209</strain>
    </source>
</reference>
<dbReference type="CDD" id="cd01646">
    <property type="entry name" value="RT_Bac_retron_I"/>
    <property type="match status" value="1"/>
</dbReference>
<proteinExistence type="predicted"/>
<organism evidence="1 2">
    <name type="scientific">Flavobacterium fryxellicola</name>
    <dbReference type="NCBI Taxonomy" id="249352"/>
    <lineage>
        <taxon>Bacteria</taxon>
        <taxon>Pseudomonadati</taxon>
        <taxon>Bacteroidota</taxon>
        <taxon>Flavobacteriia</taxon>
        <taxon>Flavobacteriales</taxon>
        <taxon>Flavobacteriaceae</taxon>
        <taxon>Flavobacterium</taxon>
    </lineage>
</organism>
<dbReference type="EMBL" id="LVJE01000006">
    <property type="protein sequence ID" value="OAB29664.1"/>
    <property type="molecule type" value="Genomic_DNA"/>
</dbReference>
<dbReference type="OrthoDB" id="9780724at2"/>
<dbReference type="AlphaFoldDB" id="A0A167YQ80"/>
<keyword evidence="2" id="KW-1185">Reference proteome</keyword>
<protein>
    <recommendedName>
        <fullName evidence="3">Reverse transcriptase domain-containing protein</fullName>
    </recommendedName>
</protein>